<keyword evidence="1" id="KW-1133">Transmembrane helix</keyword>
<comment type="caution">
    <text evidence="2">The sequence shown here is derived from an EMBL/GenBank/DDBJ whole genome shotgun (WGS) entry which is preliminary data.</text>
</comment>
<dbReference type="InterPro" id="IPR021514">
    <property type="entry name" value="DUF3176"/>
</dbReference>
<dbReference type="Proteomes" id="UP000624244">
    <property type="component" value="Unassembled WGS sequence"/>
</dbReference>
<keyword evidence="1" id="KW-0472">Membrane</keyword>
<accession>A0A8H6DZG1</accession>
<evidence type="ECO:0000313" key="3">
    <source>
        <dbReference type="Proteomes" id="UP000624244"/>
    </source>
</evidence>
<name>A0A8H6DZG1_COCSA</name>
<feature type="transmembrane region" description="Helical" evidence="1">
    <location>
        <begin position="579"/>
        <end position="597"/>
    </location>
</feature>
<feature type="transmembrane region" description="Helical" evidence="1">
    <location>
        <begin position="99"/>
        <end position="120"/>
    </location>
</feature>
<sequence length="790" mass="89171">MTRAEENILPFTSNESRFSYMPTGESAPRPPPKTYRAAGYEKRRLDFPGRLEQKLAQYNASESTWKRWLFEIISVTISAVCMGAIIGLLYHVNNKSLNTWAPALTVITILSKVASAALILPISEAIGQLKWTWFHGKKSRDAFDFEIFDKASRGAWGSVMLLCRTKGRSLAALGALLTILLLAIDTFFQQVTDLPERWKLEGESFIPRIVRYDPTVENQYEADIGVPMAVTNNELRRGMVPFFYDQNGTRPLTMGNATQAEIPLVCPTGRCEWPPYETLGVCSACEDISHLLEYGCLMTRMDWIREALGRDLNYTAPKDAACGYFINATSDDPVLMSGFRVSNFTDPVPGETLLMRSLPLVTTLFREALYGSATINFEHIQYRILDALIVSSADGTAESVYKKERPVAQECMLTWCVKTLHSSYHDGDYKEEVQEVFINNTKADFPWSIEHVPNSEITAQDFHPNISIRPPSLPENMPAFGVSNETFFDIAFILDEIFPSMITISNPTAQQFVKIFASHTDKAKWRSFRFSPWLAPNNVAVHLERMANSITNVIRSDTGSNELIPGTAYARETYVAVQWGWLAFPLAMLILSIFFLVSTIRKTSSESYEDLGTWKTSAMPTLMYSLPKDIQEGVISTTRPRVMRGKRASKVRIRLLPKQGWRVSGQIIARPPPPPVSHLDKCDFSRCESALRSRRSTAPASSRYQSTASLISTRLSHGQYIPTSYISNNERNPSLDLIYRLKRNRAIFNTLLTWFLSTLCMGGVIRIYIRIHQIAMAQTETFLTRTNILG</sequence>
<dbReference type="AlphaFoldDB" id="A0A8H6DZG1"/>
<dbReference type="Pfam" id="PF11374">
    <property type="entry name" value="DUF3176"/>
    <property type="match status" value="1"/>
</dbReference>
<evidence type="ECO:0000256" key="1">
    <source>
        <dbReference type="SAM" id="Phobius"/>
    </source>
</evidence>
<organism evidence="2 3">
    <name type="scientific">Cochliobolus sativus</name>
    <name type="common">Common root rot and spot blotch fungus</name>
    <name type="synonym">Bipolaris sorokiniana</name>
    <dbReference type="NCBI Taxonomy" id="45130"/>
    <lineage>
        <taxon>Eukaryota</taxon>
        <taxon>Fungi</taxon>
        <taxon>Dikarya</taxon>
        <taxon>Ascomycota</taxon>
        <taxon>Pezizomycotina</taxon>
        <taxon>Dothideomycetes</taxon>
        <taxon>Pleosporomycetidae</taxon>
        <taxon>Pleosporales</taxon>
        <taxon>Pleosporineae</taxon>
        <taxon>Pleosporaceae</taxon>
        <taxon>Bipolaris</taxon>
    </lineage>
</organism>
<feature type="transmembrane region" description="Helical" evidence="1">
    <location>
        <begin position="170"/>
        <end position="188"/>
    </location>
</feature>
<dbReference type="EMBL" id="WNKQ01000002">
    <property type="protein sequence ID" value="KAF5853278.1"/>
    <property type="molecule type" value="Genomic_DNA"/>
</dbReference>
<dbReference type="PANTHER" id="PTHR35394">
    <property type="entry name" value="DUF3176 DOMAIN-CONTAINING PROTEIN"/>
    <property type="match status" value="1"/>
</dbReference>
<feature type="transmembrane region" description="Helical" evidence="1">
    <location>
        <begin position="68"/>
        <end position="93"/>
    </location>
</feature>
<dbReference type="PANTHER" id="PTHR35394:SF5">
    <property type="entry name" value="DUF3176 DOMAIN-CONTAINING PROTEIN"/>
    <property type="match status" value="1"/>
</dbReference>
<gene>
    <name evidence="2" type="ORF">GGP41_001797</name>
</gene>
<evidence type="ECO:0000313" key="2">
    <source>
        <dbReference type="EMBL" id="KAF5853278.1"/>
    </source>
</evidence>
<protein>
    <recommendedName>
        <fullName evidence="4">DUF3176 domain containing protein</fullName>
    </recommendedName>
</protein>
<proteinExistence type="predicted"/>
<reference evidence="2" key="1">
    <citation type="submission" date="2019-11" db="EMBL/GenBank/DDBJ databases">
        <title>Bipolaris sorokiniana Genome sequencing.</title>
        <authorList>
            <person name="Wang H."/>
        </authorList>
    </citation>
    <scope>NUCLEOTIDE SEQUENCE</scope>
</reference>
<evidence type="ECO:0008006" key="4">
    <source>
        <dbReference type="Google" id="ProtNLM"/>
    </source>
</evidence>
<keyword evidence="1" id="KW-0812">Transmembrane</keyword>
<feature type="transmembrane region" description="Helical" evidence="1">
    <location>
        <begin position="746"/>
        <end position="769"/>
    </location>
</feature>